<sequence length="447" mass="45744">MAAADRINKSHDKASKKKPFAWVKKLTHFGSGRDSNGERKKSPKKAASNAPDAAIPQTDGIQPAYKNGQADAVDDRLREAEERHEEARLHYDLPTASNGEHNVDSSNRSAAPTLNTNGDASDAGQSKSGTTSGNTAGAGGDSIFSSSNPSARSLTTTLTTMQSTAAHGQTQPHTPGQASSYSAHHSQQPSQGSTYFSHQYPTAPVASAVPPHVTGGPSSHLPTTYRSATANNLLSDNASVMTLASSHHNRRIGDRRNSADTNASVRAIPPSSQWGGSRESLPLSTVSTSTADQGQQLGAAGVGQTNNANNIYQATTSRPSIGGLASTERHSIYSSSAMTPTGTGLVSERNSLYASSRGGTAADNASLRGLTGDANSIRGPLTDGGASIRGEKGADGASVHSSVMGGHGRNDSTAGSIGPLVATSTAPRSGEEVDGSGESTPVHVGEA</sequence>
<evidence type="ECO:0000313" key="3">
    <source>
        <dbReference type="Proteomes" id="UP000327013"/>
    </source>
</evidence>
<dbReference type="OrthoDB" id="5377012at2759"/>
<evidence type="ECO:0000313" key="2">
    <source>
        <dbReference type="EMBL" id="KAB8606245.1"/>
    </source>
</evidence>
<organism evidence="2 3">
    <name type="scientific">Carpinus fangiana</name>
    <dbReference type="NCBI Taxonomy" id="176857"/>
    <lineage>
        <taxon>Eukaryota</taxon>
        <taxon>Viridiplantae</taxon>
        <taxon>Streptophyta</taxon>
        <taxon>Embryophyta</taxon>
        <taxon>Tracheophyta</taxon>
        <taxon>Spermatophyta</taxon>
        <taxon>Magnoliopsida</taxon>
        <taxon>eudicotyledons</taxon>
        <taxon>Gunneridae</taxon>
        <taxon>Pentapetalae</taxon>
        <taxon>rosids</taxon>
        <taxon>fabids</taxon>
        <taxon>Fagales</taxon>
        <taxon>Betulaceae</taxon>
        <taxon>Carpinus</taxon>
    </lineage>
</organism>
<feature type="compositionally biased region" description="Polar residues" evidence="1">
    <location>
        <begin position="95"/>
        <end position="127"/>
    </location>
</feature>
<feature type="compositionally biased region" description="Basic and acidic residues" evidence="1">
    <location>
        <begin position="1"/>
        <end position="13"/>
    </location>
</feature>
<proteinExistence type="predicted"/>
<accession>A0A5N6L2A3</accession>
<feature type="region of interest" description="Disordered" evidence="1">
    <location>
        <begin position="206"/>
        <end position="225"/>
    </location>
</feature>
<reference evidence="2 3" key="1">
    <citation type="submission" date="2019-06" db="EMBL/GenBank/DDBJ databases">
        <title>A chromosomal-level reference genome of Carpinus fangiana (Coryloideae, Betulaceae).</title>
        <authorList>
            <person name="Yang X."/>
            <person name="Wang Z."/>
            <person name="Zhang L."/>
            <person name="Hao G."/>
            <person name="Liu J."/>
            <person name="Yang Y."/>
        </authorList>
    </citation>
    <scope>NUCLEOTIDE SEQUENCE [LARGE SCALE GENOMIC DNA]</scope>
    <source>
        <strain evidence="2">Cfa_2016G</strain>
        <tissue evidence="2">Leaf</tissue>
    </source>
</reference>
<comment type="caution">
    <text evidence="2">The sequence shown here is derived from an EMBL/GenBank/DDBJ whole genome shotgun (WGS) entry which is preliminary data.</text>
</comment>
<feature type="compositionally biased region" description="Polar residues" evidence="1">
    <location>
        <begin position="259"/>
        <end position="275"/>
    </location>
</feature>
<feature type="compositionally biased region" description="Low complexity" evidence="1">
    <location>
        <begin position="177"/>
        <end position="191"/>
    </location>
</feature>
<feature type="region of interest" description="Disordered" evidence="1">
    <location>
        <begin position="1"/>
        <end position="198"/>
    </location>
</feature>
<feature type="region of interest" description="Disordered" evidence="1">
    <location>
        <begin position="245"/>
        <end position="292"/>
    </location>
</feature>
<feature type="compositionally biased region" description="Low complexity" evidence="1">
    <location>
        <begin position="45"/>
        <end position="54"/>
    </location>
</feature>
<feature type="compositionally biased region" description="Polar residues" evidence="1">
    <location>
        <begin position="161"/>
        <end position="176"/>
    </location>
</feature>
<feature type="region of interest" description="Disordered" evidence="1">
    <location>
        <begin position="372"/>
        <end position="447"/>
    </location>
</feature>
<keyword evidence="3" id="KW-1185">Reference proteome</keyword>
<dbReference type="EMBL" id="VIBQ01000072">
    <property type="protein sequence ID" value="KAB8606245.1"/>
    <property type="molecule type" value="Genomic_DNA"/>
</dbReference>
<protein>
    <submittedName>
        <fullName evidence="2">Uncharacterized protein</fullName>
    </submittedName>
</protein>
<feature type="compositionally biased region" description="Polar residues" evidence="1">
    <location>
        <begin position="216"/>
        <end position="225"/>
    </location>
</feature>
<gene>
    <name evidence="2" type="ORF">FH972_025875</name>
</gene>
<dbReference type="Proteomes" id="UP000327013">
    <property type="component" value="Unassembled WGS sequence"/>
</dbReference>
<feature type="compositionally biased region" description="Basic and acidic residues" evidence="1">
    <location>
        <begin position="73"/>
        <end position="91"/>
    </location>
</feature>
<feature type="compositionally biased region" description="Polar residues" evidence="1">
    <location>
        <begin position="143"/>
        <end position="153"/>
    </location>
</feature>
<evidence type="ECO:0000256" key="1">
    <source>
        <dbReference type="SAM" id="MobiDB-lite"/>
    </source>
</evidence>
<name>A0A5N6L2A3_9ROSI</name>
<dbReference type="AlphaFoldDB" id="A0A5N6L2A3"/>